<keyword evidence="4" id="KW-0067">ATP-binding</keyword>
<evidence type="ECO:0000256" key="4">
    <source>
        <dbReference type="ARBA" id="ARBA00022840"/>
    </source>
</evidence>
<dbReference type="GO" id="GO:0033862">
    <property type="term" value="F:UMP kinase activity"/>
    <property type="evidence" value="ECO:0007669"/>
    <property type="project" value="TreeGrafter"/>
</dbReference>
<name>A0A843V9N2_COLES</name>
<evidence type="ECO:0000256" key="3">
    <source>
        <dbReference type="ARBA" id="ARBA00022777"/>
    </source>
</evidence>
<keyword evidence="3" id="KW-0418">Kinase</keyword>
<sequence>MPPAPVPAPAPASTHDSALGGTDAATSPRLVHPKPHLRRISPSPLRTNTSKFSAFQVCRGRAAITTQLKETMEETSMSKQAYKWQRVLLKVSGEALAGDHTENIDPK</sequence>
<dbReference type="GO" id="GO:0006225">
    <property type="term" value="P:UDP biosynthetic process"/>
    <property type="evidence" value="ECO:0007669"/>
    <property type="project" value="TreeGrafter"/>
</dbReference>
<keyword evidence="7" id="KW-1185">Reference proteome</keyword>
<dbReference type="GO" id="GO:0005524">
    <property type="term" value="F:ATP binding"/>
    <property type="evidence" value="ECO:0007669"/>
    <property type="project" value="UniProtKB-KW"/>
</dbReference>
<feature type="region of interest" description="Disordered" evidence="5">
    <location>
        <begin position="1"/>
        <end position="48"/>
    </location>
</feature>
<dbReference type="EMBL" id="NMUH01001517">
    <property type="protein sequence ID" value="MQL93111.1"/>
    <property type="molecule type" value="Genomic_DNA"/>
</dbReference>
<evidence type="ECO:0008006" key="8">
    <source>
        <dbReference type="Google" id="ProtNLM"/>
    </source>
</evidence>
<dbReference type="Proteomes" id="UP000652761">
    <property type="component" value="Unassembled WGS sequence"/>
</dbReference>
<evidence type="ECO:0000256" key="2">
    <source>
        <dbReference type="ARBA" id="ARBA00022741"/>
    </source>
</evidence>
<dbReference type="PANTHER" id="PTHR42833:SF4">
    <property type="entry name" value="URIDYLATE KINASE PUMPKIN, CHLOROPLASTIC"/>
    <property type="match status" value="1"/>
</dbReference>
<gene>
    <name evidence="6" type="ORF">Taro_025748</name>
</gene>
<reference evidence="6" key="1">
    <citation type="submission" date="2017-07" db="EMBL/GenBank/DDBJ databases">
        <title>Taro Niue Genome Assembly and Annotation.</title>
        <authorList>
            <person name="Atibalentja N."/>
            <person name="Keating K."/>
            <person name="Fields C.J."/>
        </authorList>
    </citation>
    <scope>NUCLEOTIDE SEQUENCE</scope>
    <source>
        <strain evidence="6">Niue_2</strain>
        <tissue evidence="6">Leaf</tissue>
    </source>
</reference>
<feature type="compositionally biased region" description="Pro residues" evidence="5">
    <location>
        <begin position="1"/>
        <end position="10"/>
    </location>
</feature>
<evidence type="ECO:0000313" key="7">
    <source>
        <dbReference type="Proteomes" id="UP000652761"/>
    </source>
</evidence>
<dbReference type="PANTHER" id="PTHR42833">
    <property type="entry name" value="URIDYLATE KINASE"/>
    <property type="match status" value="1"/>
</dbReference>
<accession>A0A843V9N2</accession>
<evidence type="ECO:0000313" key="6">
    <source>
        <dbReference type="EMBL" id="MQL93111.1"/>
    </source>
</evidence>
<proteinExistence type="predicted"/>
<keyword evidence="1" id="KW-0808">Transferase</keyword>
<feature type="non-terminal residue" evidence="6">
    <location>
        <position position="107"/>
    </location>
</feature>
<protein>
    <recommendedName>
        <fullName evidence="8">Uridylate kinase</fullName>
    </recommendedName>
</protein>
<evidence type="ECO:0000256" key="1">
    <source>
        <dbReference type="ARBA" id="ARBA00022679"/>
    </source>
</evidence>
<organism evidence="6 7">
    <name type="scientific">Colocasia esculenta</name>
    <name type="common">Wild taro</name>
    <name type="synonym">Arum esculentum</name>
    <dbReference type="NCBI Taxonomy" id="4460"/>
    <lineage>
        <taxon>Eukaryota</taxon>
        <taxon>Viridiplantae</taxon>
        <taxon>Streptophyta</taxon>
        <taxon>Embryophyta</taxon>
        <taxon>Tracheophyta</taxon>
        <taxon>Spermatophyta</taxon>
        <taxon>Magnoliopsida</taxon>
        <taxon>Liliopsida</taxon>
        <taxon>Araceae</taxon>
        <taxon>Aroideae</taxon>
        <taxon>Colocasieae</taxon>
        <taxon>Colocasia</taxon>
    </lineage>
</organism>
<evidence type="ECO:0000256" key="5">
    <source>
        <dbReference type="SAM" id="MobiDB-lite"/>
    </source>
</evidence>
<keyword evidence="2" id="KW-0547">Nucleotide-binding</keyword>
<dbReference type="AlphaFoldDB" id="A0A843V9N2"/>
<comment type="caution">
    <text evidence="6">The sequence shown here is derived from an EMBL/GenBank/DDBJ whole genome shotgun (WGS) entry which is preliminary data.</text>
</comment>